<name>I4DRS9_PAPPL</name>
<evidence type="ECO:0000256" key="1">
    <source>
        <dbReference type="ARBA" id="ARBA00007261"/>
    </source>
</evidence>
<dbReference type="PANTHER" id="PTHR11851">
    <property type="entry name" value="METALLOPROTEASE"/>
    <property type="match status" value="1"/>
</dbReference>
<organism evidence="3">
    <name type="scientific">Papilio polytes</name>
    <name type="common">Common mormon</name>
    <name type="synonym">Swallowtail butterfly</name>
    <dbReference type="NCBI Taxonomy" id="76194"/>
    <lineage>
        <taxon>Eukaryota</taxon>
        <taxon>Metazoa</taxon>
        <taxon>Ecdysozoa</taxon>
        <taxon>Arthropoda</taxon>
        <taxon>Hexapoda</taxon>
        <taxon>Insecta</taxon>
        <taxon>Pterygota</taxon>
        <taxon>Neoptera</taxon>
        <taxon>Endopterygota</taxon>
        <taxon>Lepidoptera</taxon>
        <taxon>Glossata</taxon>
        <taxon>Ditrysia</taxon>
        <taxon>Papilionoidea</taxon>
        <taxon>Papilionidae</taxon>
        <taxon>Papilioninae</taxon>
        <taxon>Papilio</taxon>
    </lineage>
</organism>
<dbReference type="GO" id="GO:0006627">
    <property type="term" value="P:protein processing involved in protein targeting to mitochondrion"/>
    <property type="evidence" value="ECO:0007669"/>
    <property type="project" value="TreeGrafter"/>
</dbReference>
<feature type="domain" description="Peptidase M16 N-terminal" evidence="2">
    <location>
        <begin position="79"/>
        <end position="159"/>
    </location>
</feature>
<dbReference type="PANTHER" id="PTHR11851:SF49">
    <property type="entry name" value="MITOCHONDRIAL-PROCESSING PEPTIDASE SUBUNIT ALPHA"/>
    <property type="match status" value="1"/>
</dbReference>
<dbReference type="RefSeq" id="NP_001298297.1">
    <property type="nucleotide sequence ID" value="NM_001311368.1"/>
</dbReference>
<dbReference type="Gene3D" id="3.30.830.10">
    <property type="entry name" value="Metalloenzyme, LuxS/M16 peptidase-like"/>
    <property type="match status" value="1"/>
</dbReference>
<proteinExistence type="evidence at transcript level"/>
<dbReference type="GO" id="GO:0046872">
    <property type="term" value="F:metal ion binding"/>
    <property type="evidence" value="ECO:0007669"/>
    <property type="project" value="InterPro"/>
</dbReference>
<reference evidence="3" key="1">
    <citation type="journal article" date="2012" name="BMC Biol.">
        <title>Comprehensive microarray-based analysis for stage-specific larval camouflage pattern-associated genes in the swallowtail butterfly, Papilio xuthus.</title>
        <authorList>
            <person name="Futahashi R."/>
            <person name="Shirataki H."/>
            <person name="Narita T."/>
            <person name="Mita K."/>
            <person name="Fujiwara H."/>
        </authorList>
    </citation>
    <scope>NUCLEOTIDE SEQUENCE</scope>
    <source>
        <tissue evidence="3">Epidermis</tissue>
    </source>
</reference>
<sequence length="162" mass="17987">MSHVTDIKVLFSRLFSLKNGLSSFRFSRRHFSQDSDKARQVTQLPPLSEPVPNLPPIVYSSAKSEDALTEVTVLSNGLRVASEKKFGQFCTAGVVIDSGPRYEVAYPSGICHFLEKLSFGATHKFPTRDVMLRELERHGGICDCQGSRDTTVYATSADSRRT</sequence>
<dbReference type="MEROPS" id="M16.971"/>
<dbReference type="InterPro" id="IPR011249">
    <property type="entry name" value="Metalloenz_LuxS/M16"/>
</dbReference>
<dbReference type="GO" id="GO:0005739">
    <property type="term" value="C:mitochondrion"/>
    <property type="evidence" value="ECO:0007669"/>
    <property type="project" value="TreeGrafter"/>
</dbReference>
<dbReference type="AlphaFoldDB" id="I4DRS9"/>
<evidence type="ECO:0000313" key="3">
    <source>
        <dbReference type="EMBL" id="BAM20619.1"/>
    </source>
</evidence>
<dbReference type="InterPro" id="IPR011765">
    <property type="entry name" value="Pept_M16_N"/>
</dbReference>
<dbReference type="SUPFAM" id="SSF63411">
    <property type="entry name" value="LuxS/MPP-like metallohydrolase"/>
    <property type="match status" value="1"/>
</dbReference>
<dbReference type="OrthoDB" id="277191at2759"/>
<dbReference type="Pfam" id="PF00675">
    <property type="entry name" value="Peptidase_M16"/>
    <property type="match status" value="1"/>
</dbReference>
<dbReference type="RefSeq" id="XP_013144401.1">
    <property type="nucleotide sequence ID" value="XM_013288947.1"/>
</dbReference>
<dbReference type="KEGG" id="ppot:106107917"/>
<dbReference type="InterPro" id="IPR050361">
    <property type="entry name" value="MPP/UQCRC_Complex"/>
</dbReference>
<protein>
    <submittedName>
        <fullName evidence="3">Mitochondrial processing peptidase alpha subunit</fullName>
    </submittedName>
</protein>
<dbReference type="EMBL" id="AK405255">
    <property type="protein sequence ID" value="BAM20619.1"/>
    <property type="molecule type" value="mRNA"/>
</dbReference>
<accession>I4DRS9</accession>
<dbReference type="GeneID" id="106107917"/>
<evidence type="ECO:0000259" key="2">
    <source>
        <dbReference type="Pfam" id="PF00675"/>
    </source>
</evidence>
<comment type="similarity">
    <text evidence="1">Belongs to the peptidase M16 family.</text>
</comment>